<dbReference type="RefSeq" id="WP_128209681.1">
    <property type="nucleotide sequence ID" value="NZ_JBHRSO010000024.1"/>
</dbReference>
<protein>
    <submittedName>
        <fullName evidence="1">Uncharacterized protein</fullName>
    </submittedName>
</protein>
<reference evidence="1 2" key="2">
    <citation type="submission" date="2019-01" db="EMBL/GenBank/DDBJ databases">
        <authorList>
            <person name="Li Y."/>
        </authorList>
    </citation>
    <scope>NUCLEOTIDE SEQUENCE [LARGE SCALE GENOMIC DNA]</scope>
    <source>
        <strain evidence="1 2">SK2B-1</strain>
    </source>
</reference>
<name>A0A443JE29_9RHOB</name>
<evidence type="ECO:0000313" key="1">
    <source>
        <dbReference type="EMBL" id="RWR18829.1"/>
    </source>
</evidence>
<sequence length="109" mass="12262">MTDLNTQMTPEAMMQAEIERSARDYNDLRDAFDKVVAERNWADHRAEKAERELAEHCAHTDALIAAARAIEAHDAFEPAYLSADLNDKLADLSEALRAYRDSNQAEGAR</sequence>
<comment type="caution">
    <text evidence="1">The sequence shown here is derived from an EMBL/GenBank/DDBJ whole genome shotgun (WGS) entry which is preliminary data.</text>
</comment>
<gene>
    <name evidence="1" type="ORF">D2T30_15840</name>
</gene>
<organism evidence="1 2">
    <name type="scientific">Paenirhodobacter populi</name>
    <dbReference type="NCBI Taxonomy" id="2306993"/>
    <lineage>
        <taxon>Bacteria</taxon>
        <taxon>Pseudomonadati</taxon>
        <taxon>Pseudomonadota</taxon>
        <taxon>Alphaproteobacteria</taxon>
        <taxon>Rhodobacterales</taxon>
        <taxon>Rhodobacter group</taxon>
        <taxon>Paenirhodobacter</taxon>
    </lineage>
</organism>
<proteinExistence type="predicted"/>
<dbReference type="Proteomes" id="UP000284476">
    <property type="component" value="Unassembled WGS sequence"/>
</dbReference>
<dbReference type="AlphaFoldDB" id="A0A443JE29"/>
<evidence type="ECO:0000313" key="2">
    <source>
        <dbReference type="Proteomes" id="UP000284476"/>
    </source>
</evidence>
<dbReference type="EMBL" id="SAUZ01000018">
    <property type="protein sequence ID" value="RWR18829.1"/>
    <property type="molecule type" value="Genomic_DNA"/>
</dbReference>
<reference evidence="1 2" key="1">
    <citation type="submission" date="2019-01" db="EMBL/GenBank/DDBJ databases">
        <title>Sinorhodobacter populi sp. nov. isolated from the symptomatic bark tissue of Populus euramericana canker.</title>
        <authorList>
            <person name="Xu G."/>
        </authorList>
    </citation>
    <scope>NUCLEOTIDE SEQUENCE [LARGE SCALE GENOMIC DNA]</scope>
    <source>
        <strain evidence="1 2">SK2B-1</strain>
    </source>
</reference>
<accession>A0A443JE29</accession>